<organism evidence="1 2">
    <name type="scientific">Streptomyces dangxiongensis</name>
    <dbReference type="NCBI Taxonomy" id="1442032"/>
    <lineage>
        <taxon>Bacteria</taxon>
        <taxon>Bacillati</taxon>
        <taxon>Actinomycetota</taxon>
        <taxon>Actinomycetes</taxon>
        <taxon>Kitasatosporales</taxon>
        <taxon>Streptomycetaceae</taxon>
        <taxon>Streptomyces</taxon>
    </lineage>
</organism>
<proteinExistence type="predicted"/>
<protein>
    <recommendedName>
        <fullName evidence="3">Tox-REase-7 domain-containing protein</fullName>
    </recommendedName>
</protein>
<evidence type="ECO:0000313" key="2">
    <source>
        <dbReference type="Proteomes" id="UP000268329"/>
    </source>
</evidence>
<dbReference type="EMBL" id="CP033073">
    <property type="protein sequence ID" value="AYN38219.1"/>
    <property type="molecule type" value="Genomic_DNA"/>
</dbReference>
<name>A0A3G2JBU6_9ACTN</name>
<accession>A0A3G2JBU6</accession>
<gene>
    <name evidence="1" type="ORF">D9753_03905</name>
</gene>
<dbReference type="KEGG" id="sdd:D9753_03905"/>
<evidence type="ECO:0000313" key="1">
    <source>
        <dbReference type="EMBL" id="AYN38219.1"/>
    </source>
</evidence>
<sequence>MAPRLGGETDKFGNRYEGAWTIRHALYVLLGSGTSLCVEPGGPLGDGVEFVYRHDHGTEVHQVKRQNRNANSYVASLRDKGVWESLRSHVEAGRAFHYVSVLPARALDELADRARRSDDLVSFETE</sequence>
<dbReference type="OrthoDB" id="7051144at2"/>
<reference evidence="1 2" key="1">
    <citation type="submission" date="2018-10" db="EMBL/GenBank/DDBJ databases">
        <title>The genome of Streptomyces dangxiongensis Z022.</title>
        <authorList>
            <person name="Zhang B."/>
        </authorList>
    </citation>
    <scope>NUCLEOTIDE SEQUENCE [LARGE SCALE GENOMIC DNA]</scope>
    <source>
        <strain evidence="1 2">Z022</strain>
    </source>
</reference>
<dbReference type="RefSeq" id="WP_121785727.1">
    <property type="nucleotide sequence ID" value="NZ_CP033073.1"/>
</dbReference>
<keyword evidence="2" id="KW-1185">Reference proteome</keyword>
<evidence type="ECO:0008006" key="3">
    <source>
        <dbReference type="Google" id="ProtNLM"/>
    </source>
</evidence>
<dbReference type="AlphaFoldDB" id="A0A3G2JBU6"/>
<dbReference type="Proteomes" id="UP000268329">
    <property type="component" value="Chromosome"/>
</dbReference>